<organism evidence="3 4">
    <name type="scientific">Streptantibioticus cattleyicolor (strain ATCC 35852 / DSM 46488 / JCM 4925 / NBRC 14057 / NRRL 8057)</name>
    <name type="common">Streptomyces cattleya</name>
    <dbReference type="NCBI Taxonomy" id="1003195"/>
    <lineage>
        <taxon>Bacteria</taxon>
        <taxon>Bacillati</taxon>
        <taxon>Actinomycetota</taxon>
        <taxon>Actinomycetes</taxon>
        <taxon>Kitasatosporales</taxon>
        <taxon>Streptomycetaceae</taxon>
        <taxon>Streptantibioticus</taxon>
    </lineage>
</organism>
<dbReference type="eggNOG" id="COG3170">
    <property type="taxonomic scope" value="Bacteria"/>
</dbReference>
<dbReference type="OrthoDB" id="3797035at2"/>
<gene>
    <name evidence="3" type="ordered locus">SCATT_36560</name>
</gene>
<dbReference type="InterPro" id="IPR046112">
    <property type="entry name" value="DUF6049"/>
</dbReference>
<sequence length="655" mass="65265">MLALLTTPAPSAAPGAGSVVLTGVTPAVPGPDDTVSVTGAVVGGGQRAPGRVGVRVDGGAVVAGHSVAVTTPGAGERVPFTVRVPVSALGLPGTAGVHRLTVTLAGADGGVLAETGTELPWAPPGSNVPALRTAVFWPVADRPHMQAVSLGEGQAAQPVFRDDALATDLGTAGRLGRVVAAGRGLDVTWTVDPGLLDEAAAMSRGYRVADRPDGADPRQSREGTGADTADAWLRTAADAVRGRTVDALPYADPDLASLAHRERQGVAGPPSGVLAGATTAAGPAVADALRTKAAAVVAWPYRGALDSSVTALAGRLGLRTVLASGRGLGTGSGQPRASLAGGTTVWVGDPATDTTLTRDLGGEGGVVSGRQELLGDLLRAALRGPGGPGGVVVLPPRRMPGEVAEALAGALRAAQGAGWLALSGPEAVASGGPETSVAGFGRASAGSAGELPAAVLSTVRATGPDLATLTRVLADPTRTTDAVHRAMLRALSTGWRGDPHGAEGYASGLEDYLDRSIASVRLLPRSGAVTVTGGSASLPVTVSNGLQQPLAGLVLRVTSGAVDRLTVGRRDTPVTVPAAASHTERVRVSALRNGPADLTARLITAPDGKPWGAPVTVKVEVNKVSLAAVAVVLAAVAALALAGALRMRRARRRRG</sequence>
<keyword evidence="2" id="KW-1133">Transmembrane helix</keyword>
<protein>
    <submittedName>
        <fullName evidence="3">Uncharacterized protein</fullName>
    </submittedName>
</protein>
<evidence type="ECO:0000313" key="4">
    <source>
        <dbReference type="Proteomes" id="UP000007842"/>
    </source>
</evidence>
<feature type="compositionally biased region" description="Basic and acidic residues" evidence="1">
    <location>
        <begin position="208"/>
        <end position="221"/>
    </location>
</feature>
<dbReference type="KEGG" id="scy:SCATT_36560"/>
<feature type="transmembrane region" description="Helical" evidence="2">
    <location>
        <begin position="624"/>
        <end position="645"/>
    </location>
</feature>
<dbReference type="Proteomes" id="UP000007842">
    <property type="component" value="Chromosome"/>
</dbReference>
<name>F8JZE6_STREN</name>
<dbReference type="RefSeq" id="WP_014144385.1">
    <property type="nucleotide sequence ID" value="NC_016111.1"/>
</dbReference>
<reference evidence="4" key="1">
    <citation type="submission" date="2011-12" db="EMBL/GenBank/DDBJ databases">
        <title>Complete genome sequence of Streptomyces cattleya strain DSM 46488.</title>
        <authorList>
            <person name="Ou H.-Y."/>
            <person name="Li P."/>
            <person name="Zhao C."/>
            <person name="O'Hagan D."/>
            <person name="Deng Z."/>
        </authorList>
    </citation>
    <scope>NUCLEOTIDE SEQUENCE [LARGE SCALE GENOMIC DNA]</scope>
    <source>
        <strain evidence="4">ATCC 35852 / DSM 46488 / JCM 4925 / NBRC 14057 / NRRL 8057</strain>
    </source>
</reference>
<evidence type="ECO:0000256" key="1">
    <source>
        <dbReference type="SAM" id="MobiDB-lite"/>
    </source>
</evidence>
<dbReference type="Pfam" id="PF19516">
    <property type="entry name" value="DUF6049"/>
    <property type="match status" value="2"/>
</dbReference>
<dbReference type="EMBL" id="CP003219">
    <property type="protein sequence ID" value="AEW96027.1"/>
    <property type="molecule type" value="Genomic_DNA"/>
</dbReference>
<dbReference type="KEGG" id="sct:SCAT_3665"/>
<accession>G8X036</accession>
<dbReference type="HOGENOM" id="CLU_019407_0_0_11"/>
<dbReference type="AlphaFoldDB" id="F8JZE6"/>
<dbReference type="PATRIC" id="fig|1003195.11.peg.5127"/>
<keyword evidence="2" id="KW-0472">Membrane</keyword>
<feature type="region of interest" description="Disordered" evidence="1">
    <location>
        <begin position="208"/>
        <end position="227"/>
    </location>
</feature>
<evidence type="ECO:0000313" key="3">
    <source>
        <dbReference type="EMBL" id="AEW96027.1"/>
    </source>
</evidence>
<proteinExistence type="predicted"/>
<keyword evidence="2" id="KW-0812">Transmembrane</keyword>
<dbReference type="STRING" id="1003195.SCATT_36560"/>
<evidence type="ECO:0000256" key="2">
    <source>
        <dbReference type="SAM" id="Phobius"/>
    </source>
</evidence>
<accession>F8JZE6</accession>
<keyword evidence="4" id="KW-1185">Reference proteome</keyword>